<sequence length="126" mass="14097">MAKIDVCVMERSGTGAKYLLLVQEERHLPSEDDPEPQLIAEAIAAFYENNRARKAARLQKLQSRTFAGITMVGTAPTFYKIPVTDEIIISLATSQYPPKVTTVENSFPERLANDGMKPLVNRQFLN</sequence>
<dbReference type="InParanoid" id="A0A0C3C059"/>
<dbReference type="STRING" id="765440.A0A0C3C059"/>
<dbReference type="AlphaFoldDB" id="A0A0C3C059"/>
<dbReference type="EMBL" id="KN832970">
    <property type="protein sequence ID" value="KIM92203.1"/>
    <property type="molecule type" value="Genomic_DNA"/>
</dbReference>
<accession>A0A0C3C059</accession>
<evidence type="ECO:0000313" key="2">
    <source>
        <dbReference type="Proteomes" id="UP000054166"/>
    </source>
</evidence>
<reference evidence="2" key="2">
    <citation type="submission" date="2015-01" db="EMBL/GenBank/DDBJ databases">
        <title>Evolutionary Origins and Diversification of the Mycorrhizal Mutualists.</title>
        <authorList>
            <consortium name="DOE Joint Genome Institute"/>
            <consortium name="Mycorrhizal Genomics Consortium"/>
            <person name="Kohler A."/>
            <person name="Kuo A."/>
            <person name="Nagy L.G."/>
            <person name="Floudas D."/>
            <person name="Copeland A."/>
            <person name="Barry K.W."/>
            <person name="Cichocki N."/>
            <person name="Veneault-Fourrey C."/>
            <person name="LaButti K."/>
            <person name="Lindquist E.A."/>
            <person name="Lipzen A."/>
            <person name="Lundell T."/>
            <person name="Morin E."/>
            <person name="Murat C."/>
            <person name="Riley R."/>
            <person name="Ohm R."/>
            <person name="Sun H."/>
            <person name="Tunlid A."/>
            <person name="Henrissat B."/>
            <person name="Grigoriev I.V."/>
            <person name="Hibbett D.S."/>
            <person name="Martin F."/>
        </authorList>
    </citation>
    <scope>NUCLEOTIDE SEQUENCE [LARGE SCALE GENOMIC DNA]</scope>
    <source>
        <strain evidence="2">F 1598</strain>
    </source>
</reference>
<reference evidence="1 2" key="1">
    <citation type="submission" date="2014-04" db="EMBL/GenBank/DDBJ databases">
        <authorList>
            <consortium name="DOE Joint Genome Institute"/>
            <person name="Kuo A."/>
            <person name="Tarkka M."/>
            <person name="Buscot F."/>
            <person name="Kohler A."/>
            <person name="Nagy L.G."/>
            <person name="Floudas D."/>
            <person name="Copeland A."/>
            <person name="Barry K.W."/>
            <person name="Cichocki N."/>
            <person name="Veneault-Fourrey C."/>
            <person name="LaButti K."/>
            <person name="Lindquist E.A."/>
            <person name="Lipzen A."/>
            <person name="Lundell T."/>
            <person name="Morin E."/>
            <person name="Murat C."/>
            <person name="Sun H."/>
            <person name="Tunlid A."/>
            <person name="Henrissat B."/>
            <person name="Grigoriev I.V."/>
            <person name="Hibbett D.S."/>
            <person name="Martin F."/>
            <person name="Nordberg H.P."/>
            <person name="Cantor M.N."/>
            <person name="Hua S.X."/>
        </authorList>
    </citation>
    <scope>NUCLEOTIDE SEQUENCE [LARGE SCALE GENOMIC DNA]</scope>
    <source>
        <strain evidence="1 2">F 1598</strain>
    </source>
</reference>
<dbReference type="HOGENOM" id="CLU_078038_1_1_1"/>
<protein>
    <submittedName>
        <fullName evidence="1">Uncharacterized protein</fullName>
    </submittedName>
</protein>
<proteinExistence type="predicted"/>
<gene>
    <name evidence="1" type="ORF">PILCRDRAFT_810217</name>
</gene>
<name>A0A0C3C059_PILCF</name>
<evidence type="ECO:0000313" key="1">
    <source>
        <dbReference type="EMBL" id="KIM92203.1"/>
    </source>
</evidence>
<dbReference type="Proteomes" id="UP000054166">
    <property type="component" value="Unassembled WGS sequence"/>
</dbReference>
<keyword evidence="2" id="KW-1185">Reference proteome</keyword>
<dbReference type="OrthoDB" id="3213671at2759"/>
<organism evidence="1 2">
    <name type="scientific">Piloderma croceum (strain F 1598)</name>
    <dbReference type="NCBI Taxonomy" id="765440"/>
    <lineage>
        <taxon>Eukaryota</taxon>
        <taxon>Fungi</taxon>
        <taxon>Dikarya</taxon>
        <taxon>Basidiomycota</taxon>
        <taxon>Agaricomycotina</taxon>
        <taxon>Agaricomycetes</taxon>
        <taxon>Agaricomycetidae</taxon>
        <taxon>Atheliales</taxon>
        <taxon>Atheliaceae</taxon>
        <taxon>Piloderma</taxon>
    </lineage>
</organism>